<evidence type="ECO:0000313" key="6">
    <source>
        <dbReference type="Proteomes" id="UP000217199"/>
    </source>
</evidence>
<dbReference type="Pfam" id="PF01126">
    <property type="entry name" value="Heme_oxygenase"/>
    <property type="match status" value="1"/>
</dbReference>
<protein>
    <submittedName>
        <fullName evidence="5">Heme oxygenase</fullName>
    </submittedName>
</protein>
<accession>A0A286UCV3</accession>
<reference evidence="5 6" key="1">
    <citation type="journal article" date="2017" name="Mol. Ecol.">
        <title>Comparative and population genomic landscape of Phellinus noxius: A hypervariable fungus causing root rot in trees.</title>
        <authorList>
            <person name="Chung C.L."/>
            <person name="Lee T.J."/>
            <person name="Akiba M."/>
            <person name="Lee H.H."/>
            <person name="Kuo T.H."/>
            <person name="Liu D."/>
            <person name="Ke H.M."/>
            <person name="Yokoi T."/>
            <person name="Roa M.B."/>
            <person name="Lu M.J."/>
            <person name="Chang Y.Y."/>
            <person name="Ann P.J."/>
            <person name="Tsai J.N."/>
            <person name="Chen C.Y."/>
            <person name="Tzean S.S."/>
            <person name="Ota Y."/>
            <person name="Hattori T."/>
            <person name="Sahashi N."/>
            <person name="Liou R.F."/>
            <person name="Kikuchi T."/>
            <person name="Tsai I.J."/>
        </authorList>
    </citation>
    <scope>NUCLEOTIDE SEQUENCE [LARGE SCALE GENOMIC DNA]</scope>
    <source>
        <strain evidence="5 6">FFPRI411160</strain>
    </source>
</reference>
<evidence type="ECO:0000256" key="2">
    <source>
        <dbReference type="ARBA" id="ARBA00022723"/>
    </source>
</evidence>
<proteinExistence type="predicted"/>
<keyword evidence="2" id="KW-0479">Metal-binding</keyword>
<feature type="region of interest" description="Disordered" evidence="4">
    <location>
        <begin position="247"/>
        <end position="280"/>
    </location>
</feature>
<dbReference type="STRING" id="2282107.A0A286UCV3"/>
<dbReference type="InParanoid" id="A0A286UCV3"/>
<keyword evidence="6" id="KW-1185">Reference proteome</keyword>
<dbReference type="GO" id="GO:0004392">
    <property type="term" value="F:heme oxygenase (decyclizing) activity"/>
    <property type="evidence" value="ECO:0007669"/>
    <property type="project" value="InterPro"/>
</dbReference>
<dbReference type="GO" id="GO:0046872">
    <property type="term" value="F:metal ion binding"/>
    <property type="evidence" value="ECO:0007669"/>
    <property type="project" value="UniProtKB-KW"/>
</dbReference>
<sequence>MVVNTELDYTQPLSSLLKVATTAAHDTVASSPSAGWLTRGELDKEEYIRFLMMLYHVYFALETALDKYSTHPVLAPTYNPTLLARAPSLAADIAYLLDISETSWKDHPIHQELQKSPPEGLSKYVARIKSLSDSEDPSPLLSHAYVRYLGDLSGGQIIRRTVAKVYGIELDRDNGRGVQFYDFNQLGSSKSANIGDLRKIKEWFRDGMNQGVGENTFTKQSVVEEASLVFELNAGLFKAIRPPSNIPKNVEPPTTSLGDPVTPPATNAAPKDKYNPILLTPPSEPEEKSYALSSVLSVVLAVGMAHFVLVTAGFTGPSGFLKLETAQKWMGDHISSIFS</sequence>
<keyword evidence="1" id="KW-0349">Heme</keyword>
<name>A0A286UCV3_9AGAM</name>
<evidence type="ECO:0000256" key="3">
    <source>
        <dbReference type="ARBA" id="ARBA00023004"/>
    </source>
</evidence>
<evidence type="ECO:0000256" key="1">
    <source>
        <dbReference type="ARBA" id="ARBA00022617"/>
    </source>
</evidence>
<dbReference type="GO" id="GO:0006788">
    <property type="term" value="P:heme oxidation"/>
    <property type="evidence" value="ECO:0007669"/>
    <property type="project" value="InterPro"/>
</dbReference>
<dbReference type="Proteomes" id="UP000217199">
    <property type="component" value="Unassembled WGS sequence"/>
</dbReference>
<dbReference type="EMBL" id="NBII01000007">
    <property type="protein sequence ID" value="PAV17410.1"/>
    <property type="molecule type" value="Genomic_DNA"/>
</dbReference>
<dbReference type="Gene3D" id="1.20.910.10">
    <property type="entry name" value="Heme oxygenase-like"/>
    <property type="match status" value="1"/>
</dbReference>
<evidence type="ECO:0000256" key="4">
    <source>
        <dbReference type="SAM" id="MobiDB-lite"/>
    </source>
</evidence>
<gene>
    <name evidence="5" type="ORF">PNOK_0747400</name>
</gene>
<dbReference type="SUPFAM" id="SSF48613">
    <property type="entry name" value="Heme oxygenase-like"/>
    <property type="match status" value="1"/>
</dbReference>
<dbReference type="InterPro" id="IPR016053">
    <property type="entry name" value="Haem_Oase-like"/>
</dbReference>
<dbReference type="InterPro" id="IPR002051">
    <property type="entry name" value="Haem_Oase"/>
</dbReference>
<dbReference type="AlphaFoldDB" id="A0A286UCV3"/>
<organism evidence="5 6">
    <name type="scientific">Pyrrhoderma noxium</name>
    <dbReference type="NCBI Taxonomy" id="2282107"/>
    <lineage>
        <taxon>Eukaryota</taxon>
        <taxon>Fungi</taxon>
        <taxon>Dikarya</taxon>
        <taxon>Basidiomycota</taxon>
        <taxon>Agaricomycotina</taxon>
        <taxon>Agaricomycetes</taxon>
        <taxon>Hymenochaetales</taxon>
        <taxon>Hymenochaetaceae</taxon>
        <taxon>Pyrrhoderma</taxon>
    </lineage>
</organism>
<evidence type="ECO:0000313" key="5">
    <source>
        <dbReference type="EMBL" id="PAV17410.1"/>
    </source>
</evidence>
<dbReference type="CDD" id="cd19165">
    <property type="entry name" value="HemeO"/>
    <property type="match status" value="1"/>
</dbReference>
<dbReference type="OrthoDB" id="652091at2759"/>
<comment type="caution">
    <text evidence="5">The sequence shown here is derived from an EMBL/GenBank/DDBJ whole genome shotgun (WGS) entry which is preliminary data.</text>
</comment>
<keyword evidence="3" id="KW-0408">Iron</keyword>
<dbReference type="PANTHER" id="PTHR10720:SF0">
    <property type="entry name" value="HEME OXYGENASE"/>
    <property type="match status" value="1"/>
</dbReference>
<dbReference type="InterPro" id="IPR016084">
    <property type="entry name" value="Haem_Oase-like_multi-hlx"/>
</dbReference>
<dbReference type="PANTHER" id="PTHR10720">
    <property type="entry name" value="HEME OXYGENASE"/>
    <property type="match status" value="1"/>
</dbReference>